<keyword evidence="4" id="KW-0678">Repressor</keyword>
<evidence type="ECO:0000256" key="28">
    <source>
        <dbReference type="ARBA" id="ARBA00079456"/>
    </source>
</evidence>
<dbReference type="GO" id="GO:0005737">
    <property type="term" value="C:cytoplasm"/>
    <property type="evidence" value="ECO:0007669"/>
    <property type="project" value="UniProtKB-ARBA"/>
</dbReference>
<feature type="compositionally biased region" description="Polar residues" evidence="30">
    <location>
        <begin position="1043"/>
        <end position="1052"/>
    </location>
</feature>
<evidence type="ECO:0000256" key="26">
    <source>
        <dbReference type="ARBA" id="ARBA00077672"/>
    </source>
</evidence>
<evidence type="ECO:0000256" key="14">
    <source>
        <dbReference type="ARBA" id="ARBA00023125"/>
    </source>
</evidence>
<evidence type="ECO:0000256" key="25">
    <source>
        <dbReference type="ARBA" id="ARBA00076138"/>
    </source>
</evidence>
<dbReference type="Pfam" id="PF07714">
    <property type="entry name" value="PK_Tyr_Ser-Thr"/>
    <property type="match status" value="1"/>
</dbReference>
<keyword evidence="5" id="KW-0723">Serine/threonine-protein kinase</keyword>
<sequence>MENRHGYFVLLVVVVLHLALLIEGAPLPEYGAGEAAAGKVRISSLALSVSGLVLLIILVANCVSCCKKQEIDFKEFEDHFEDEIDFTPPAEDTPSIQSPAEVYTLAVSPVLLPGPPHLQPPRIADGSTASQVTRHSLSYIQEIGNGWFGKVLLGEIYTDPGVASVVVKELKANASGKEQNEFLQNGDPYRVLLHPNILQCLGQCVEAVPFLLVFEFCELGDLKSYLLSQEERIYGSSELLQLQKMACEIAAGVAHLHKHNFVHSDLALRNCYVTTDLTVKVGDYGIGASKYKEEYIITDEEQAVPLRWTAPELLGEIHGGVVAADQTKPGNVWALGVTLWELFENATQPYPHLSDREVLIHVIKEQQIKLFKPQLELPYSDRWYEVLQFCWLSPDKRATAEEVHRLLTYLRMQGQKESEEDFEQRWNALKPNPSNRPSTISHSSFPILEQFVDDGLHREMDEILTVTETSRGLSFEYIWEAAKLDHFEDQSPSSMDTTMNYHSMFFPVPPYEKPVFSEPGTVKGGDAGRRASSAGVPGELPVFDAHKPAVGSEYYIQLEEQGENNLEVDENQCPTGPQDNNREVPQDKRSQQYVVLRDIRLDESSTDADFFHRSIDSKDSNLPESQVGSHASSDLESPYHTNIFSESTQLEDASWNRGFFELPELNVNHLQRTSGTQESGLEFGANRKERDFGSSFLGGDQENVYMESITEQPNDMRLLSSEKLSDNYLFLKEKNLMKDPSSSSRNSMDLRSELLDADSNSFPDISFKTDSGDSLGNKDLDLDGPASHLMYGSVKSFSKEECLNFRRSPDFIVQETLLPSCSPVIAESCSDTLQSSNSFNEECVLLESSKAGTHFPLNSTSKSADVSASPTNGHESPLFRESATHDSSCNDAKNHSLLEGVRMSEENAPEIVIKEPAKNASHGSDSAHISNAGLENGLKMSYKNEHLISNMVKDVKSSGVLSANSLLEQNNDCSSEPLITFETNDISEDASSHLASAPFSDQISQDSLLDDSESTTLLTIEQSAETPDSLDSLDVHGLVGPSENLNAVNQKLQPPYKTADSGYETENLESPEWNSQSVGKGPSPVETVLNTNVEQVPAPLPPPAIIISEVDTVMDMDVEDAESSARQFQTGAPVELFSNASQNSYRDSAYFSDNDWETDKKSEDINSNSNSNDTTLLTSEDNGPSVHTDTKNTCSVGIMACPEEKMQASEVLVSLQAQEAEPVNRLQEQSAEVRNAVSQVLDFKGNSLPRLVHRMGDDLNAEAKVAIDGSDVLDIKTPEPLADVEARIRGSTPEPVDVPAVSVDMQQSNSSGDKVNKKLVTYYQNEGLKLKEPDVEGKYLGKLDDLEHSEAAEDGIDADEEDENSDDSDDDHQGFNLLGESSESDDDTVYPVPIVVTENDDGRDLKSLLKLTPPLAAQSTKQTHSEPNRRAVSFFDDVTVYLFDQDTPTKELGDHSASSNSQVSEFSSPVPSSSPGYLNRFTHSESSTDEEGGGFEWDDDFSSPEPSFISKAASHLIISKASSPVSSQYFSPPPPPHTTEQSWASSSPYSRFSISPASIASFSLTHLTDSDAKTNMKSKRKASKRNRKTSVENDQEFQLEMEPASSDHEGSEKSLNLGGKSRKKSIDNGMASSANRRKQYPGVKGGNVRRLESNERERQRMHKLNNAFQALREAIPHVKTEKTLSKIETLTLANNYIKSLTAIILGMSSGCLPHAEGEESSNTSKLFQHYQQQLEEEDDGSLSNYLTQIHSFREGS</sequence>
<evidence type="ECO:0000256" key="5">
    <source>
        <dbReference type="ARBA" id="ARBA00022527"/>
    </source>
</evidence>
<dbReference type="Gene3D" id="1.10.510.10">
    <property type="entry name" value="Transferase(Phosphotransferase) domain 1"/>
    <property type="match status" value="1"/>
</dbReference>
<feature type="binding site" evidence="29">
    <location>
        <position position="168"/>
    </location>
    <ligand>
        <name>ATP</name>
        <dbReference type="ChEBI" id="CHEBI:30616"/>
    </ligand>
</feature>
<evidence type="ECO:0000256" key="2">
    <source>
        <dbReference type="ARBA" id="ARBA00004141"/>
    </source>
</evidence>
<dbReference type="InterPro" id="IPR001245">
    <property type="entry name" value="Ser-Thr/Tyr_kinase_cat_dom"/>
</dbReference>
<evidence type="ECO:0000256" key="19">
    <source>
        <dbReference type="ARBA" id="ARBA00048679"/>
    </source>
</evidence>
<evidence type="ECO:0000256" key="18">
    <source>
        <dbReference type="ARBA" id="ARBA00047899"/>
    </source>
</evidence>
<dbReference type="SMART" id="SM00353">
    <property type="entry name" value="HLH"/>
    <property type="match status" value="1"/>
</dbReference>
<dbReference type="Gene3D" id="3.30.200.20">
    <property type="entry name" value="Phosphorylase Kinase, domain 1"/>
    <property type="match status" value="1"/>
</dbReference>
<feature type="domain" description="BHLH" evidence="33">
    <location>
        <begin position="1648"/>
        <end position="1700"/>
    </location>
</feature>
<keyword evidence="14" id="KW-0238">DNA-binding</keyword>
<proteinExistence type="predicted"/>
<evidence type="ECO:0000256" key="3">
    <source>
        <dbReference type="ARBA" id="ARBA00012513"/>
    </source>
</evidence>
<feature type="region of interest" description="Disordered" evidence="30">
    <location>
        <begin position="1524"/>
        <end position="1547"/>
    </location>
</feature>
<evidence type="ECO:0000256" key="1">
    <source>
        <dbReference type="ARBA" id="ARBA00004123"/>
    </source>
</evidence>
<dbReference type="SUPFAM" id="SSF47459">
    <property type="entry name" value="HLH, helix-loop-helix DNA-binding domain"/>
    <property type="match status" value="1"/>
</dbReference>
<dbReference type="GO" id="GO:0004674">
    <property type="term" value="F:protein serine/threonine kinase activity"/>
    <property type="evidence" value="ECO:0007669"/>
    <property type="project" value="UniProtKB-KW"/>
</dbReference>
<evidence type="ECO:0000256" key="27">
    <source>
        <dbReference type="ARBA" id="ARBA00079358"/>
    </source>
</evidence>
<comment type="function">
    <text evidence="20">Phosphorylates PPP1C, phosphorylase b and CFTR.</text>
</comment>
<dbReference type="EC" id="2.7.11.1" evidence="3"/>
<dbReference type="Gene3D" id="4.10.280.10">
    <property type="entry name" value="Helix-loop-helix DNA-binding domain"/>
    <property type="match status" value="1"/>
</dbReference>
<keyword evidence="12 31" id="KW-1133">Transmembrane helix</keyword>
<keyword evidence="11 29" id="KW-0067">ATP-binding</keyword>
<dbReference type="PANTHER" id="PTHR24417">
    <property type="entry name" value="SERINE/THREONINE-PROTEIN KINASE LMTK1"/>
    <property type="match status" value="1"/>
</dbReference>
<evidence type="ECO:0000256" key="29">
    <source>
        <dbReference type="PROSITE-ProRule" id="PRU10141"/>
    </source>
</evidence>
<evidence type="ECO:0000256" key="24">
    <source>
        <dbReference type="ARBA" id="ARBA00071818"/>
    </source>
</evidence>
<evidence type="ECO:0000256" key="17">
    <source>
        <dbReference type="ARBA" id="ARBA00023242"/>
    </source>
</evidence>
<evidence type="ECO:0000256" key="21">
    <source>
        <dbReference type="ARBA" id="ARBA00063938"/>
    </source>
</evidence>
<evidence type="ECO:0000313" key="34">
    <source>
        <dbReference type="EMBL" id="RXN00428.1"/>
    </source>
</evidence>
<evidence type="ECO:0000256" key="30">
    <source>
        <dbReference type="SAM" id="MobiDB-lite"/>
    </source>
</evidence>
<dbReference type="Proteomes" id="UP000289886">
    <property type="component" value="Unassembled WGS sequence"/>
</dbReference>
<dbReference type="InterPro" id="IPR008266">
    <property type="entry name" value="Tyr_kinase_AS"/>
</dbReference>
<feature type="compositionally biased region" description="Polar residues" evidence="30">
    <location>
        <begin position="622"/>
        <end position="635"/>
    </location>
</feature>
<dbReference type="EMBL" id="SCEB01000184">
    <property type="protein sequence ID" value="RXN00428.1"/>
    <property type="molecule type" value="Genomic_DNA"/>
</dbReference>
<evidence type="ECO:0000256" key="10">
    <source>
        <dbReference type="ARBA" id="ARBA00022777"/>
    </source>
</evidence>
<dbReference type="PANTHER" id="PTHR24417:SF8">
    <property type="entry name" value="SERINE_THREONINE-PROTEIN KINASE LMTK2"/>
    <property type="match status" value="1"/>
</dbReference>
<comment type="subunit">
    <text evidence="22">Forms homodimers or heterodimers with TCF3 gene products E12 and E47. These dimers bind to the E-box site, however, heterodimer with MYOD1 does not bind target DNA.</text>
</comment>
<keyword evidence="16" id="KW-0804">Transcription</keyword>
<dbReference type="PROSITE" id="PS50888">
    <property type="entry name" value="BHLH"/>
    <property type="match status" value="1"/>
</dbReference>
<evidence type="ECO:0000313" key="35">
    <source>
        <dbReference type="Proteomes" id="UP000289886"/>
    </source>
</evidence>
<keyword evidence="15 31" id="KW-0472">Membrane</keyword>
<dbReference type="InterPro" id="IPR011009">
    <property type="entry name" value="Kinase-like_dom_sf"/>
</dbReference>
<evidence type="ECO:0000256" key="22">
    <source>
        <dbReference type="ARBA" id="ARBA00064489"/>
    </source>
</evidence>
<keyword evidence="8 31" id="KW-0812">Transmembrane</keyword>
<keyword evidence="7" id="KW-0808">Transferase</keyword>
<dbReference type="PROSITE" id="PS50011">
    <property type="entry name" value="PROTEIN_KINASE_DOM"/>
    <property type="match status" value="1"/>
</dbReference>
<feature type="region of interest" description="Disordered" evidence="30">
    <location>
        <begin position="568"/>
        <end position="589"/>
    </location>
</feature>
<dbReference type="CDD" id="cd19711">
    <property type="entry name" value="bHLH_TS_MIST1"/>
    <property type="match status" value="1"/>
</dbReference>
<dbReference type="GO" id="GO:0046983">
    <property type="term" value="F:protein dimerization activity"/>
    <property type="evidence" value="ECO:0007669"/>
    <property type="project" value="InterPro"/>
</dbReference>
<comment type="catalytic activity">
    <reaction evidence="19">
        <text>L-seryl-[protein] + ATP = O-phospho-L-seryl-[protein] + ADP + H(+)</text>
        <dbReference type="Rhea" id="RHEA:17989"/>
        <dbReference type="Rhea" id="RHEA-COMP:9863"/>
        <dbReference type="Rhea" id="RHEA-COMP:11604"/>
        <dbReference type="ChEBI" id="CHEBI:15378"/>
        <dbReference type="ChEBI" id="CHEBI:29999"/>
        <dbReference type="ChEBI" id="CHEBI:30616"/>
        <dbReference type="ChEBI" id="CHEBI:83421"/>
        <dbReference type="ChEBI" id="CHEBI:456216"/>
        <dbReference type="EC" id="2.7.11.1"/>
    </reaction>
</comment>
<comment type="subcellular location">
    <subcellularLocation>
        <location evidence="2">Membrane</location>
        <topology evidence="2">Multi-pass membrane protein</topology>
    </subcellularLocation>
    <subcellularLocation>
        <location evidence="1">Nucleus</location>
    </subcellularLocation>
</comment>
<feature type="compositionally biased region" description="Basic residues" evidence="30">
    <location>
        <begin position="1576"/>
        <end position="1588"/>
    </location>
</feature>
<evidence type="ECO:0000259" key="33">
    <source>
        <dbReference type="PROSITE" id="PS50888"/>
    </source>
</evidence>
<dbReference type="Pfam" id="PF00010">
    <property type="entry name" value="HLH"/>
    <property type="match status" value="1"/>
</dbReference>
<evidence type="ECO:0000256" key="11">
    <source>
        <dbReference type="ARBA" id="ARBA00022840"/>
    </source>
</evidence>
<feature type="region of interest" description="Disordered" evidence="30">
    <location>
        <begin position="856"/>
        <end position="891"/>
    </location>
</feature>
<evidence type="ECO:0000256" key="16">
    <source>
        <dbReference type="ARBA" id="ARBA00023163"/>
    </source>
</evidence>
<dbReference type="PROSITE" id="PS00109">
    <property type="entry name" value="PROTEIN_KINASE_TYR"/>
    <property type="match status" value="1"/>
</dbReference>
<keyword evidence="35" id="KW-1185">Reference proteome</keyword>
<comment type="subunit">
    <text evidence="21">Interacts with PPP1C and inhibitor-2.</text>
</comment>
<feature type="region of interest" description="Disordered" evidence="30">
    <location>
        <begin position="1156"/>
        <end position="1188"/>
    </location>
</feature>
<protein>
    <recommendedName>
        <fullName evidence="23">Class A basic helix-loop-helix protein 15</fullName>
        <ecNumber evidence="3">2.7.11.1</ecNumber>
    </recommendedName>
    <alternativeName>
        <fullName evidence="27">Brain-enriched kinase</fullName>
    </alternativeName>
    <alternativeName>
        <fullName evidence="26">Class B basic helix-loop-helix protein 8</fullName>
    </alternativeName>
    <alternativeName>
        <fullName evidence="28">Lemur tyrosine kinase 2</fullName>
    </alternativeName>
    <alternativeName>
        <fullName evidence="25">Muscle, intestine and stomach expression 1</fullName>
    </alternativeName>
    <alternativeName>
        <fullName evidence="24">Serine/threonine-protein kinase LMTK2</fullName>
    </alternativeName>
</protein>
<dbReference type="GO" id="GO:0012505">
    <property type="term" value="C:endomembrane system"/>
    <property type="evidence" value="ECO:0007669"/>
    <property type="project" value="UniProtKB-ARBA"/>
</dbReference>
<feature type="compositionally biased region" description="Acidic residues" evidence="30">
    <location>
        <begin position="1487"/>
        <end position="1502"/>
    </location>
</feature>
<feature type="transmembrane region" description="Helical" evidence="31">
    <location>
        <begin position="40"/>
        <end position="60"/>
    </location>
</feature>
<feature type="region of interest" description="Disordered" evidence="30">
    <location>
        <begin position="1446"/>
        <end position="1502"/>
    </location>
</feature>
<dbReference type="FunFam" id="3.30.200.20:FF:000275">
    <property type="entry name" value="Apoptosis associated tyrosine kinase"/>
    <property type="match status" value="1"/>
</dbReference>
<feature type="region of interest" description="Disordered" evidence="30">
    <location>
        <begin position="1023"/>
        <end position="1085"/>
    </location>
</feature>
<feature type="region of interest" description="Disordered" evidence="30">
    <location>
        <begin position="1571"/>
        <end position="1654"/>
    </location>
</feature>
<gene>
    <name evidence="34" type="ORF">EOD39_9499</name>
</gene>
<feature type="compositionally biased region" description="Polar residues" evidence="30">
    <location>
        <begin position="856"/>
        <end position="874"/>
    </location>
</feature>
<dbReference type="FunFam" id="4.10.280.10:FF:000065">
    <property type="entry name" value="class A basic helix-loop-helix protein 15"/>
    <property type="match status" value="1"/>
</dbReference>
<feature type="compositionally biased region" description="Acidic residues" evidence="30">
    <location>
        <begin position="1354"/>
        <end position="1370"/>
    </location>
</feature>
<organism evidence="34 35">
    <name type="scientific">Acipenser ruthenus</name>
    <name type="common">Sterlet sturgeon</name>
    <dbReference type="NCBI Taxonomy" id="7906"/>
    <lineage>
        <taxon>Eukaryota</taxon>
        <taxon>Metazoa</taxon>
        <taxon>Chordata</taxon>
        <taxon>Craniata</taxon>
        <taxon>Vertebrata</taxon>
        <taxon>Euteleostomi</taxon>
        <taxon>Actinopterygii</taxon>
        <taxon>Chondrostei</taxon>
        <taxon>Acipenseriformes</taxon>
        <taxon>Acipenseridae</taxon>
        <taxon>Acipenser</taxon>
    </lineage>
</organism>
<feature type="domain" description="Protein kinase" evidence="32">
    <location>
        <begin position="137"/>
        <end position="407"/>
    </location>
</feature>
<accession>A0A662YUX6</accession>
<feature type="region of interest" description="Disordered" evidence="30">
    <location>
        <begin position="615"/>
        <end position="635"/>
    </location>
</feature>
<feature type="compositionally biased region" description="Basic and acidic residues" evidence="30">
    <location>
        <begin position="580"/>
        <end position="589"/>
    </location>
</feature>
<evidence type="ECO:0000256" key="7">
    <source>
        <dbReference type="ARBA" id="ARBA00022679"/>
    </source>
</evidence>
<dbReference type="InterPro" id="IPR017441">
    <property type="entry name" value="Protein_kinase_ATP_BS"/>
</dbReference>
<dbReference type="SUPFAM" id="SSF56112">
    <property type="entry name" value="Protein kinase-like (PK-like)"/>
    <property type="match status" value="1"/>
</dbReference>
<name>A0A662YUX6_ACIRT</name>
<evidence type="ECO:0000256" key="23">
    <source>
        <dbReference type="ARBA" id="ARBA00067368"/>
    </source>
</evidence>
<keyword evidence="6" id="KW-0597">Phosphoprotein</keyword>
<keyword evidence="17" id="KW-0539">Nucleus</keyword>
<feature type="region of interest" description="Disordered" evidence="30">
    <location>
        <begin position="1354"/>
        <end position="1410"/>
    </location>
</feature>
<dbReference type="InterPro" id="IPR036638">
    <property type="entry name" value="HLH_DNA-bd_sf"/>
</dbReference>
<feature type="transmembrane region" description="Helical" evidence="31">
    <location>
        <begin position="6"/>
        <end position="28"/>
    </location>
</feature>
<dbReference type="PROSITE" id="PS00107">
    <property type="entry name" value="PROTEIN_KINASE_ATP"/>
    <property type="match status" value="1"/>
</dbReference>
<dbReference type="GO" id="GO:0005524">
    <property type="term" value="F:ATP binding"/>
    <property type="evidence" value="ECO:0007669"/>
    <property type="project" value="UniProtKB-UniRule"/>
</dbReference>
<feature type="compositionally biased region" description="Low complexity" evidence="30">
    <location>
        <begin position="1166"/>
        <end position="1179"/>
    </location>
</feature>
<dbReference type="PRINTS" id="PR00109">
    <property type="entry name" value="TYRKINASE"/>
</dbReference>
<keyword evidence="10 34" id="KW-0418">Kinase</keyword>
<comment type="caution">
    <text evidence="34">The sequence shown here is derived from an EMBL/GenBank/DDBJ whole genome shotgun (WGS) entry which is preliminary data.</text>
</comment>
<comment type="catalytic activity">
    <reaction evidence="18">
        <text>L-threonyl-[protein] + ATP = O-phospho-L-threonyl-[protein] + ADP + H(+)</text>
        <dbReference type="Rhea" id="RHEA:46608"/>
        <dbReference type="Rhea" id="RHEA-COMP:11060"/>
        <dbReference type="Rhea" id="RHEA-COMP:11605"/>
        <dbReference type="ChEBI" id="CHEBI:15378"/>
        <dbReference type="ChEBI" id="CHEBI:30013"/>
        <dbReference type="ChEBI" id="CHEBI:30616"/>
        <dbReference type="ChEBI" id="CHEBI:61977"/>
        <dbReference type="ChEBI" id="CHEBI:456216"/>
        <dbReference type="EC" id="2.7.11.1"/>
    </reaction>
</comment>
<dbReference type="InterPro" id="IPR011598">
    <property type="entry name" value="bHLH_dom"/>
</dbReference>
<evidence type="ECO:0000256" key="15">
    <source>
        <dbReference type="ARBA" id="ARBA00023136"/>
    </source>
</evidence>
<evidence type="ECO:0000256" key="13">
    <source>
        <dbReference type="ARBA" id="ARBA00023015"/>
    </source>
</evidence>
<evidence type="ECO:0000256" key="12">
    <source>
        <dbReference type="ARBA" id="ARBA00022989"/>
    </source>
</evidence>
<evidence type="ECO:0000256" key="20">
    <source>
        <dbReference type="ARBA" id="ARBA00056664"/>
    </source>
</evidence>
<dbReference type="GO" id="GO:0003677">
    <property type="term" value="F:DNA binding"/>
    <property type="evidence" value="ECO:0007669"/>
    <property type="project" value="UniProtKB-KW"/>
</dbReference>
<dbReference type="GO" id="GO:0016020">
    <property type="term" value="C:membrane"/>
    <property type="evidence" value="ECO:0007669"/>
    <property type="project" value="UniProtKB-SubCell"/>
</dbReference>
<evidence type="ECO:0000256" key="8">
    <source>
        <dbReference type="ARBA" id="ARBA00022692"/>
    </source>
</evidence>
<evidence type="ECO:0000256" key="9">
    <source>
        <dbReference type="ARBA" id="ARBA00022741"/>
    </source>
</evidence>
<dbReference type="FunFam" id="1.10.510.10:FF:000386">
    <property type="entry name" value="serine/threonine-protein kinase LMTK2 isoform X1"/>
    <property type="match status" value="1"/>
</dbReference>
<reference evidence="34 35" key="1">
    <citation type="submission" date="2019-01" db="EMBL/GenBank/DDBJ databases">
        <title>Draft Genome and Complete Hox-Cluster Characterization of the Sterlet Sturgeon (Acipenser ruthenus).</title>
        <authorList>
            <person name="Wei Q."/>
        </authorList>
    </citation>
    <scope>NUCLEOTIDE SEQUENCE [LARGE SCALE GENOMIC DNA]</scope>
    <source>
        <strain evidence="34">WHYD16114868_AA</strain>
        <tissue evidence="34">Blood</tissue>
    </source>
</reference>
<evidence type="ECO:0000256" key="31">
    <source>
        <dbReference type="SAM" id="Phobius"/>
    </source>
</evidence>
<evidence type="ECO:0000259" key="32">
    <source>
        <dbReference type="PROSITE" id="PS50011"/>
    </source>
</evidence>
<feature type="compositionally biased region" description="Low complexity" evidence="30">
    <location>
        <begin position="1461"/>
        <end position="1475"/>
    </location>
</feature>
<dbReference type="GO" id="GO:0005634">
    <property type="term" value="C:nucleus"/>
    <property type="evidence" value="ECO:0007669"/>
    <property type="project" value="UniProtKB-SubCell"/>
</dbReference>
<keyword evidence="9 29" id="KW-0547">Nucleotide-binding</keyword>
<keyword evidence="13" id="KW-0805">Transcription regulation</keyword>
<evidence type="ECO:0000256" key="6">
    <source>
        <dbReference type="ARBA" id="ARBA00022553"/>
    </source>
</evidence>
<dbReference type="InterPro" id="IPR000719">
    <property type="entry name" value="Prot_kinase_dom"/>
</dbReference>
<evidence type="ECO:0000256" key="4">
    <source>
        <dbReference type="ARBA" id="ARBA00022491"/>
    </source>
</evidence>